<dbReference type="Gene3D" id="1.10.10.10">
    <property type="entry name" value="Winged helix-like DNA-binding domain superfamily/Winged helix DNA-binding domain"/>
    <property type="match status" value="1"/>
</dbReference>
<comment type="function">
    <text evidence="1">Component of the ESCRT-II complex (endosomal sorting complex required for transport II), which is required for multivesicular body (MVB) formation and sorting of endosomal cargo proteins into MVBs.</text>
</comment>
<evidence type="ECO:0000313" key="3">
    <source>
        <dbReference type="Proteomes" id="UP000002899"/>
    </source>
</evidence>
<dbReference type="Pfam" id="PF04157">
    <property type="entry name" value="EAP30"/>
    <property type="match status" value="1"/>
</dbReference>
<dbReference type="GO" id="GO:0000814">
    <property type="term" value="C:ESCRT II complex"/>
    <property type="evidence" value="ECO:0007669"/>
    <property type="project" value="UniProtKB-UniRule"/>
</dbReference>
<reference evidence="2 3" key="1">
    <citation type="journal article" date="2012" name="Nucleic Acids Res.">
        <title>Sequencing of the smallest Apicomplexan genome from the human pathogen Babesia microti.</title>
        <authorList>
            <person name="Cornillot E."/>
            <person name="Hadj-Kaddour K."/>
            <person name="Dassouli A."/>
            <person name="Noel B."/>
            <person name="Ranwez V."/>
            <person name="Vacherie B."/>
            <person name="Augagneur Y."/>
            <person name="Bres V."/>
            <person name="Duclos A."/>
            <person name="Randazzo S."/>
            <person name="Carcy B."/>
            <person name="Debierre-Grockiego F."/>
            <person name="Delbecq S."/>
            <person name="Moubri-Menage K."/>
            <person name="Shams-Eldin H."/>
            <person name="Usmani-Brown S."/>
            <person name="Bringaud F."/>
            <person name="Wincker P."/>
            <person name="Vivares C.P."/>
            <person name="Schwarz R.T."/>
            <person name="Schetters T.P."/>
            <person name="Krause P.J."/>
            <person name="Gorenflot A."/>
            <person name="Berry V."/>
            <person name="Barbe V."/>
            <person name="Ben Mamoun C."/>
        </authorList>
    </citation>
    <scope>NUCLEOTIDE SEQUENCE [LARGE SCALE GENOMIC DNA]</scope>
    <source>
        <strain evidence="2 3">RI</strain>
    </source>
</reference>
<dbReference type="GO" id="GO:0032266">
    <property type="term" value="F:phosphatidylinositol-3-phosphate binding"/>
    <property type="evidence" value="ECO:0007669"/>
    <property type="project" value="UniProtKB-UniRule"/>
</dbReference>
<dbReference type="VEuPathDB" id="PiroplasmaDB:BMR1_03g00595"/>
<dbReference type="GO" id="GO:0043328">
    <property type="term" value="P:protein transport to vacuole involved in ubiquitin-dependent protein catabolic process via the multivesicular body sorting pathway"/>
    <property type="evidence" value="ECO:0007669"/>
    <property type="project" value="UniProtKB-UniRule"/>
</dbReference>
<dbReference type="GO" id="GO:0031902">
    <property type="term" value="C:late endosome membrane"/>
    <property type="evidence" value="ECO:0007669"/>
    <property type="project" value="UniProtKB-UniRule"/>
</dbReference>
<dbReference type="RefSeq" id="XP_012648730.1">
    <property type="nucleotide sequence ID" value="XM_012793276.1"/>
</dbReference>
<keyword evidence="1" id="KW-0813">Transport</keyword>
<reference evidence="2 3" key="2">
    <citation type="journal article" date="2013" name="PLoS ONE">
        <title>Whole genome mapping and re-organization of the nuclear and mitochondrial genomes of Babesia microti isolates.</title>
        <authorList>
            <person name="Cornillot E."/>
            <person name="Dassouli A."/>
            <person name="Garg A."/>
            <person name="Pachikara N."/>
            <person name="Randazzo S."/>
            <person name="Depoix D."/>
            <person name="Carcy B."/>
            <person name="Delbecq S."/>
            <person name="Frutos R."/>
            <person name="Silva J.C."/>
            <person name="Sutton R."/>
            <person name="Krause P.J."/>
            <person name="Mamoun C.B."/>
        </authorList>
    </citation>
    <scope>NUCLEOTIDE SEQUENCE [LARGE SCALE GENOMIC DNA]</scope>
    <source>
        <strain evidence="2 3">RI</strain>
    </source>
</reference>
<evidence type="ECO:0000313" key="2">
    <source>
        <dbReference type="EMBL" id="CTQ40719.1"/>
    </source>
</evidence>
<reference evidence="2 3" key="3">
    <citation type="journal article" date="2016" name="Sci. Rep.">
        <title>Genome-wide diversity and gene expression profiling of Babesia microti isolates identify polymorphic genes that mediate host-pathogen interactions.</title>
        <authorList>
            <person name="Silva J.C."/>
            <person name="Cornillot E."/>
            <person name="McCracken C."/>
            <person name="Usmani-Brown S."/>
            <person name="Dwivedi A."/>
            <person name="Ifeonu O.O."/>
            <person name="Crabtree J."/>
            <person name="Gotia H.T."/>
            <person name="Virji A.Z."/>
            <person name="Reynes C."/>
            <person name="Colinge J."/>
            <person name="Kumar V."/>
            <person name="Lawres L."/>
            <person name="Pazzi J.E."/>
            <person name="Pablo J.V."/>
            <person name="Hung C."/>
            <person name="Brancato J."/>
            <person name="Kumari P."/>
            <person name="Orvis J."/>
            <person name="Tretina K."/>
            <person name="Chibucos M."/>
            <person name="Ott S."/>
            <person name="Sadzewicz L."/>
            <person name="Sengamalay N."/>
            <person name="Shetty A.C."/>
            <person name="Su Q."/>
            <person name="Tallon L."/>
            <person name="Fraser C.M."/>
            <person name="Frutos R."/>
            <person name="Molina D.M."/>
            <person name="Krause P.J."/>
            <person name="Ben Mamoun C."/>
        </authorList>
    </citation>
    <scope>NUCLEOTIDE SEQUENCE [LARGE SCALE GENOMIC DNA]</scope>
    <source>
        <strain evidence="2 3">RI</strain>
    </source>
</reference>
<gene>
    <name evidence="2" type="ORF">BMR1_03g00595</name>
</gene>
<dbReference type="PANTHER" id="PTHR13128">
    <property type="entry name" value="VACUOLAR PROTEIN-SORTING-ASSOCIATED PROTEIN 36"/>
    <property type="match status" value="1"/>
</dbReference>
<comment type="similarity">
    <text evidence="1">Belongs to the VPS36 family.</text>
</comment>
<dbReference type="InterPro" id="IPR036390">
    <property type="entry name" value="WH_DNA-bd_sf"/>
</dbReference>
<keyword evidence="3" id="KW-1185">Reference proteome</keyword>
<comment type="subunit">
    <text evidence="1">Component of the endosomal sorting complex required for transport II (ESCRT-II).</text>
</comment>
<dbReference type="KEGG" id="bmic:BMR1_03g00595"/>
<dbReference type="OrthoDB" id="271448at2759"/>
<dbReference type="EMBL" id="LN871598">
    <property type="protein sequence ID" value="CTQ40719.1"/>
    <property type="molecule type" value="Genomic_DNA"/>
</dbReference>
<protein>
    <recommendedName>
        <fullName evidence="1">Vacuolar protein-sorting-associated protein 36</fullName>
    </recommendedName>
    <alternativeName>
        <fullName evidence="1">ESCRT-II complex subunit VPS36</fullName>
    </alternativeName>
</protein>
<evidence type="ECO:0000256" key="1">
    <source>
        <dbReference type="RuleBase" id="RU367095"/>
    </source>
</evidence>
<dbReference type="GO" id="GO:0043130">
    <property type="term" value="F:ubiquitin binding"/>
    <property type="evidence" value="ECO:0007669"/>
    <property type="project" value="UniProtKB-UniRule"/>
</dbReference>
<dbReference type="InterPro" id="IPR040608">
    <property type="entry name" value="Snf8/Vps36"/>
</dbReference>
<keyword evidence="1" id="KW-0967">Endosome</keyword>
<dbReference type="SUPFAM" id="SSF46785">
    <property type="entry name" value="Winged helix' DNA-binding domain"/>
    <property type="match status" value="1"/>
</dbReference>
<sequence>MGFLIFDYDEEILGLYLEVFLVSSSKKSFVELLTTNKRLVFIERGKISVIWHCDIISCDFFTNKCFIFGNFIKLKCKNGGFIIYSKESPLIYNNIMYHFNHASGKITTPGIAQIIAKHREMDVKPFNNFMFISEIGELKKKVDEIISVSDKITPILSPINCTLDEIISIVSNKSIDNLSEFVNQAKNLTERPLLDSLYDILDLITRDTGAILLIDLYCVVNKCNLGHITPAQLLDIATNIGRNYKLADLSNDKSKRILAIVNNSSKERLLETIKSIGEFSAGISANQYSMICGISAMLAEYQLSIAESSGFVVRDQSLQGIRYYITPNST</sequence>
<organism evidence="2 3">
    <name type="scientific">Babesia microti (strain RI)</name>
    <dbReference type="NCBI Taxonomy" id="1133968"/>
    <lineage>
        <taxon>Eukaryota</taxon>
        <taxon>Sar</taxon>
        <taxon>Alveolata</taxon>
        <taxon>Apicomplexa</taxon>
        <taxon>Aconoidasida</taxon>
        <taxon>Piroplasmida</taxon>
        <taxon>Babesiidae</taxon>
        <taxon>Babesia</taxon>
    </lineage>
</organism>
<dbReference type="PANTHER" id="PTHR13128:SF12">
    <property type="entry name" value="VACUOLAR PROTEIN-SORTING-ASSOCIATED PROTEIN 36"/>
    <property type="match status" value="1"/>
</dbReference>
<dbReference type="InterPro" id="IPR036388">
    <property type="entry name" value="WH-like_DNA-bd_sf"/>
</dbReference>
<comment type="subcellular location">
    <subcellularLocation>
        <location evidence="1">Cytoplasm</location>
    </subcellularLocation>
    <subcellularLocation>
        <location evidence="1">Endosome</location>
    </subcellularLocation>
</comment>
<proteinExistence type="inferred from homology"/>
<dbReference type="AlphaFoldDB" id="A0A0K3ALU9"/>
<dbReference type="InterPro" id="IPR037855">
    <property type="entry name" value="Vps36"/>
</dbReference>
<keyword evidence="1" id="KW-0653">Protein transport</keyword>
<name>A0A0K3ALU9_BABMR</name>
<keyword evidence="1" id="KW-0963">Cytoplasm</keyword>
<accession>A0A0K3ALU9</accession>
<dbReference type="GeneID" id="24424754"/>
<dbReference type="Proteomes" id="UP000002899">
    <property type="component" value="Chromosome III"/>
</dbReference>